<dbReference type="GO" id="GO:0017111">
    <property type="term" value="F:ribonucleoside triphosphate phosphatase activity"/>
    <property type="evidence" value="ECO:0007669"/>
    <property type="project" value="TreeGrafter"/>
</dbReference>
<dbReference type="GO" id="GO:0006256">
    <property type="term" value="P:UDP catabolic process"/>
    <property type="evidence" value="ECO:0007669"/>
    <property type="project" value="TreeGrafter"/>
</dbReference>
<accession>A0A8H2VEI9</accession>
<feature type="transmembrane region" description="Helical" evidence="7">
    <location>
        <begin position="513"/>
        <end position="531"/>
    </location>
</feature>
<evidence type="ECO:0000256" key="2">
    <source>
        <dbReference type="ARBA" id="ARBA00022801"/>
    </source>
</evidence>
<keyword evidence="7" id="KW-0472">Membrane</keyword>
<evidence type="ECO:0000313" key="9">
    <source>
        <dbReference type="Proteomes" id="UP000644660"/>
    </source>
</evidence>
<dbReference type="GO" id="GO:0005524">
    <property type="term" value="F:ATP binding"/>
    <property type="evidence" value="ECO:0007669"/>
    <property type="project" value="UniProtKB-KW"/>
</dbReference>
<dbReference type="GO" id="GO:0004382">
    <property type="term" value="F:GDP phosphatase activity"/>
    <property type="evidence" value="ECO:0007669"/>
    <property type="project" value="TreeGrafter"/>
</dbReference>
<dbReference type="RefSeq" id="XP_041405929.1">
    <property type="nucleotide sequence ID" value="XM_041549995.1"/>
</dbReference>
<keyword evidence="4" id="KW-0547">Nucleotide-binding</keyword>
<keyword evidence="9" id="KW-1185">Reference proteome</keyword>
<dbReference type="AlphaFoldDB" id="A0A8H2VEI9"/>
<dbReference type="PANTHER" id="PTHR11782">
    <property type="entry name" value="ADENOSINE/GUANOSINE DIPHOSPHATASE"/>
    <property type="match status" value="1"/>
</dbReference>
<dbReference type="Pfam" id="PF01150">
    <property type="entry name" value="GDA1_CD39"/>
    <property type="match status" value="1"/>
</dbReference>
<name>A0A8H2VEI9_9SACH</name>
<protein>
    <submittedName>
        <fullName evidence="8">Similar to Saccharomyces cerevisiae YER005W YND1 Apyrase with wide substrate specificity</fullName>
    </submittedName>
</protein>
<dbReference type="GO" id="GO:0016020">
    <property type="term" value="C:membrane"/>
    <property type="evidence" value="ECO:0007669"/>
    <property type="project" value="TreeGrafter"/>
</dbReference>
<feature type="region of interest" description="Disordered" evidence="6">
    <location>
        <begin position="608"/>
        <end position="637"/>
    </location>
</feature>
<feature type="active site" description="Proton acceptor" evidence="3">
    <location>
        <position position="164"/>
    </location>
</feature>
<evidence type="ECO:0000256" key="4">
    <source>
        <dbReference type="PIRSR" id="PIRSR600407-2"/>
    </source>
</evidence>
<dbReference type="EMBL" id="CAEFZW010000003">
    <property type="protein sequence ID" value="CAB4254085.1"/>
    <property type="molecule type" value="Genomic_DNA"/>
</dbReference>
<evidence type="ECO:0000256" key="5">
    <source>
        <dbReference type="RuleBase" id="RU003833"/>
    </source>
</evidence>
<keyword evidence="4" id="KW-0067">ATP-binding</keyword>
<dbReference type="Gene3D" id="3.30.420.150">
    <property type="entry name" value="Exopolyphosphatase. Domain 2"/>
    <property type="match status" value="1"/>
</dbReference>
<gene>
    <name evidence="8" type="ORF">KABA2_03S12188</name>
</gene>
<reference evidence="8 9" key="1">
    <citation type="submission" date="2020-05" db="EMBL/GenBank/DDBJ databases">
        <authorList>
            <person name="Casaregola S."/>
            <person name="Devillers H."/>
            <person name="Grondin C."/>
        </authorList>
    </citation>
    <scope>NUCLEOTIDE SEQUENCE [LARGE SCALE GENOMIC DNA]</scope>
    <source>
        <strain evidence="8 9">CLIB 1767</strain>
    </source>
</reference>
<evidence type="ECO:0000256" key="7">
    <source>
        <dbReference type="SAM" id="Phobius"/>
    </source>
</evidence>
<keyword evidence="7" id="KW-0812">Transmembrane</keyword>
<evidence type="ECO:0000256" key="1">
    <source>
        <dbReference type="ARBA" id="ARBA00009283"/>
    </source>
</evidence>
<proteinExistence type="inferred from homology"/>
<dbReference type="GO" id="GO:0045134">
    <property type="term" value="F:UDP phosphatase activity"/>
    <property type="evidence" value="ECO:0007669"/>
    <property type="project" value="TreeGrafter"/>
</dbReference>
<dbReference type="Proteomes" id="UP000644660">
    <property type="component" value="Unassembled WGS sequence"/>
</dbReference>
<keyword evidence="7" id="KW-1133">Transmembrane helix</keyword>
<feature type="compositionally biased region" description="Polar residues" evidence="6">
    <location>
        <begin position="627"/>
        <end position="637"/>
    </location>
</feature>
<dbReference type="Gene3D" id="3.30.420.40">
    <property type="match status" value="1"/>
</dbReference>
<dbReference type="InterPro" id="IPR000407">
    <property type="entry name" value="GDA1_CD39_NTPase"/>
</dbReference>
<evidence type="ECO:0000313" key="8">
    <source>
        <dbReference type="EMBL" id="CAB4254085.1"/>
    </source>
</evidence>
<dbReference type="GeneID" id="64857066"/>
<dbReference type="PANTHER" id="PTHR11782:SF121">
    <property type="entry name" value="NUCLEOSIDE-DIPHOSPHATASE MIG-23"/>
    <property type="match status" value="1"/>
</dbReference>
<feature type="binding site" evidence="4">
    <location>
        <begin position="199"/>
        <end position="203"/>
    </location>
    <ligand>
        <name>ATP</name>
        <dbReference type="ChEBI" id="CHEBI:30616"/>
    </ligand>
</feature>
<sequence>MEIAHNRDKRRVTMITSGNEQDCYGIVIDAGSSGSRLHVFRWTDPATIDVTQHDIQELHSVPKIEQSKDWTFKANPGLSSFEHKTNKAFSDHVHPLLKEAEKIVPHDKLSSTPVFIQATAGMRLLPKKKREEILKDLCIKIKKSTKFKMDDCDTQIQIIDGETEGIYGWLGLNYLLGNFNNFNDYEKSHFTMGFMDMGGASAQIAFVPSDKEEITKYKYEIPTVYLRSLNGDIQEWDVFVSTWLGFGANQARKRYLAQLINALPENTNNYDDDDFTTRTLSDPCMPKGSKTDFEFKDTKFKIAGLGNFEQCSKSIYPLLLKNLPCQEERCLFNGVHIPKIDFLKDKFVGISEFWYTPNDVFNLGGEYSFIKFSSKVEEFCNTDWKTIEQNNKDGKYNSIPESYLKDACFKSNWIINILHEGFELPQEDRSRLDTSKGIYDYPMFQSLDKVVEIDLSWTLGRILLYASGMVPTVGSNARVGIAPSSRSAKDDNKVFIPGLIGDGFMVSNTSAGFLKFLLILILIGFVIYVFVGRKVSHIPFNSSSIGKIVAHIRYKISELKSKYENCRSSNDISDLEAGQFGSSRFRELKESAFMLKSKSMFNLNTKKQNPALPLEDSDDTIGRPLSQGVQSSQSSANMRAAFSMADFSKFQNQ</sequence>
<dbReference type="CDD" id="cd24039">
    <property type="entry name" value="ASKHA_NBD_YND1-like"/>
    <property type="match status" value="1"/>
</dbReference>
<comment type="caution">
    <text evidence="8">The sequence shown here is derived from an EMBL/GenBank/DDBJ whole genome shotgun (WGS) entry which is preliminary data.</text>
</comment>
<dbReference type="GO" id="GO:0005794">
    <property type="term" value="C:Golgi apparatus"/>
    <property type="evidence" value="ECO:0007669"/>
    <property type="project" value="TreeGrafter"/>
</dbReference>
<dbReference type="GO" id="GO:0046036">
    <property type="term" value="P:CTP metabolic process"/>
    <property type="evidence" value="ECO:0007669"/>
    <property type="project" value="TreeGrafter"/>
</dbReference>
<dbReference type="PROSITE" id="PS01238">
    <property type="entry name" value="GDA1_CD39_NTPASE"/>
    <property type="match status" value="1"/>
</dbReference>
<comment type="similarity">
    <text evidence="1 5">Belongs to the GDA1/CD39 NTPase family.</text>
</comment>
<keyword evidence="2 5" id="KW-0378">Hydrolase</keyword>
<evidence type="ECO:0000256" key="6">
    <source>
        <dbReference type="SAM" id="MobiDB-lite"/>
    </source>
</evidence>
<evidence type="ECO:0000256" key="3">
    <source>
        <dbReference type="PIRSR" id="PIRSR600407-1"/>
    </source>
</evidence>
<organism evidence="8 9">
    <name type="scientific">Maudiozyma barnettii</name>
    <dbReference type="NCBI Taxonomy" id="61262"/>
    <lineage>
        <taxon>Eukaryota</taxon>
        <taxon>Fungi</taxon>
        <taxon>Dikarya</taxon>
        <taxon>Ascomycota</taxon>
        <taxon>Saccharomycotina</taxon>
        <taxon>Saccharomycetes</taxon>
        <taxon>Saccharomycetales</taxon>
        <taxon>Saccharomycetaceae</taxon>
        <taxon>Maudiozyma</taxon>
    </lineage>
</organism>